<organism evidence="1 2">
    <name type="scientific">Erwinia typographi</name>
    <dbReference type="NCBI Taxonomy" id="371042"/>
    <lineage>
        <taxon>Bacteria</taxon>
        <taxon>Pseudomonadati</taxon>
        <taxon>Pseudomonadota</taxon>
        <taxon>Gammaproteobacteria</taxon>
        <taxon>Enterobacterales</taxon>
        <taxon>Erwiniaceae</taxon>
        <taxon>Erwinia</taxon>
    </lineage>
</organism>
<accession>A0A0A3ZDA5</accession>
<comment type="caution">
    <text evidence="1">The sequence shown here is derived from an EMBL/GenBank/DDBJ whole genome shotgun (WGS) entry which is preliminary data.</text>
</comment>
<protein>
    <submittedName>
        <fullName evidence="1">Uncharacterized protein</fullName>
    </submittedName>
</protein>
<dbReference type="AlphaFoldDB" id="A0A0A3ZDA5"/>
<evidence type="ECO:0000313" key="1">
    <source>
        <dbReference type="EMBL" id="KGT95799.1"/>
    </source>
</evidence>
<reference evidence="1 2" key="1">
    <citation type="submission" date="2014-10" db="EMBL/GenBank/DDBJ databases">
        <title>Genome sequence of Erwinia typographi M043b.</title>
        <authorList>
            <person name="Chan K.-G."/>
            <person name="Tan W.-S."/>
        </authorList>
    </citation>
    <scope>NUCLEOTIDE SEQUENCE [LARGE SCALE GENOMIC DNA]</scope>
    <source>
        <strain evidence="1 2">M043b</strain>
    </source>
</reference>
<dbReference type="EMBL" id="JRUQ01000006">
    <property type="protein sequence ID" value="KGT95799.1"/>
    <property type="molecule type" value="Genomic_DNA"/>
</dbReference>
<name>A0A0A3ZDA5_9GAMM</name>
<keyword evidence="2" id="KW-1185">Reference proteome</keyword>
<dbReference type="Proteomes" id="UP000030351">
    <property type="component" value="Unassembled WGS sequence"/>
</dbReference>
<gene>
    <name evidence="1" type="ORF">NG99_01260</name>
</gene>
<sequence>MKDKISITLYTSDLEVTNQLYLLAKQAGIESQINIPEEEKSSLKKAHSRIKEIADELNNDEDEDLNSILSKTIKKGNHKK</sequence>
<dbReference type="STRING" id="371042.NG99_01260"/>
<evidence type="ECO:0000313" key="2">
    <source>
        <dbReference type="Proteomes" id="UP000030351"/>
    </source>
</evidence>
<dbReference type="RefSeq" id="WP_034887557.1">
    <property type="nucleotide sequence ID" value="NZ_JRUQ01000006.1"/>
</dbReference>
<proteinExistence type="predicted"/>